<sequence length="246" mass="26982">MANIATDLNMANRQCCDLDIRDYKTKAPWMFADFCNTTTANISADAVYANKKGAKCIKFDNPLEGTITMEFQVSPFRIYAMLSDGEIETSAVIARRESVTGEASGVLNLTKTPVPGSVFAIDPTTGKTIEGTVADKKFTAKTTSDIVADTTYEVAYLESKATGIKKITFNNKKLPKDFFIQMSTLNKDENGDQVPMRLTAYKASPQRNFEISFASDGDPSSVTLTCDLLEDHDGNVLDMIEITSEE</sequence>
<proteinExistence type="predicted"/>
<protein>
    <submittedName>
        <fullName evidence="1">Structural protein</fullName>
    </submittedName>
</protein>
<accession>A0A8S5SUI6</accession>
<dbReference type="EMBL" id="BK032682">
    <property type="protein sequence ID" value="DAF54616.1"/>
    <property type="molecule type" value="Genomic_DNA"/>
</dbReference>
<evidence type="ECO:0000313" key="1">
    <source>
        <dbReference type="EMBL" id="DAF54616.1"/>
    </source>
</evidence>
<name>A0A8S5SUI6_9CAUD</name>
<organism evidence="1">
    <name type="scientific">Siphoviridae sp. ctqPo10</name>
    <dbReference type="NCBI Taxonomy" id="2827948"/>
    <lineage>
        <taxon>Viruses</taxon>
        <taxon>Duplodnaviria</taxon>
        <taxon>Heunggongvirae</taxon>
        <taxon>Uroviricota</taxon>
        <taxon>Caudoviricetes</taxon>
    </lineage>
</organism>
<reference evidence="1" key="1">
    <citation type="journal article" date="2021" name="Proc. Natl. Acad. Sci. U.S.A.">
        <title>A Catalog of Tens of Thousands of Viruses from Human Metagenomes Reveals Hidden Associations with Chronic Diseases.</title>
        <authorList>
            <person name="Tisza M.J."/>
            <person name="Buck C.B."/>
        </authorList>
    </citation>
    <scope>NUCLEOTIDE SEQUENCE</scope>
    <source>
        <strain evidence="1">CtqPo10</strain>
    </source>
</reference>